<comment type="catalytic activity">
    <reaction evidence="1 7">
        <text>[(1-&gt;4)-alpha-D-glucosyl](n) + ADP-alpha-D-glucose = [(1-&gt;4)-alpha-D-glucosyl](n+1) + ADP + H(+)</text>
        <dbReference type="Rhea" id="RHEA:18189"/>
        <dbReference type="Rhea" id="RHEA-COMP:9584"/>
        <dbReference type="Rhea" id="RHEA-COMP:9587"/>
        <dbReference type="ChEBI" id="CHEBI:15378"/>
        <dbReference type="ChEBI" id="CHEBI:15444"/>
        <dbReference type="ChEBI" id="CHEBI:57498"/>
        <dbReference type="ChEBI" id="CHEBI:456216"/>
        <dbReference type="EC" id="2.4.1.21"/>
    </reaction>
</comment>
<gene>
    <name evidence="7 10" type="primary">glgA</name>
    <name evidence="10" type="ORF">JW984_08960</name>
</gene>
<dbReference type="Proteomes" id="UP000809273">
    <property type="component" value="Unassembled WGS sequence"/>
</dbReference>
<comment type="similarity">
    <text evidence="3 7">Belongs to the glycosyltransferase 1 family. Bacterial/plant glycogen synthase subfamily.</text>
</comment>
<dbReference type="CDD" id="cd03791">
    <property type="entry name" value="GT5_Glycogen_synthase_DULL1-like"/>
    <property type="match status" value="1"/>
</dbReference>
<evidence type="ECO:0000256" key="1">
    <source>
        <dbReference type="ARBA" id="ARBA00001478"/>
    </source>
</evidence>
<dbReference type="NCBIfam" id="NF001899">
    <property type="entry name" value="PRK00654.1-2"/>
    <property type="match status" value="1"/>
</dbReference>
<reference evidence="10" key="1">
    <citation type="journal article" date="2021" name="Environ. Microbiol.">
        <title>Genomic characterization of three novel Desulfobacterota classes expand the metabolic and phylogenetic diversity of the phylum.</title>
        <authorList>
            <person name="Murphy C.L."/>
            <person name="Biggerstaff J."/>
            <person name="Eichhorn A."/>
            <person name="Ewing E."/>
            <person name="Shahan R."/>
            <person name="Soriano D."/>
            <person name="Stewart S."/>
            <person name="VanMol K."/>
            <person name="Walker R."/>
            <person name="Walters P."/>
            <person name="Elshahed M.S."/>
            <person name="Youssef N.H."/>
        </authorList>
    </citation>
    <scope>NUCLEOTIDE SEQUENCE</scope>
    <source>
        <strain evidence="10">Zod_Metabat.24</strain>
    </source>
</reference>
<feature type="binding site" evidence="7">
    <location>
        <position position="15"/>
    </location>
    <ligand>
        <name>ADP-alpha-D-glucose</name>
        <dbReference type="ChEBI" id="CHEBI:57498"/>
    </ligand>
</feature>
<dbReference type="Gene3D" id="3.40.50.2000">
    <property type="entry name" value="Glycogen Phosphorylase B"/>
    <property type="match status" value="2"/>
</dbReference>
<evidence type="ECO:0000259" key="9">
    <source>
        <dbReference type="Pfam" id="PF08323"/>
    </source>
</evidence>
<evidence type="ECO:0000259" key="8">
    <source>
        <dbReference type="Pfam" id="PF00534"/>
    </source>
</evidence>
<evidence type="ECO:0000313" key="11">
    <source>
        <dbReference type="Proteomes" id="UP000809273"/>
    </source>
</evidence>
<dbReference type="GO" id="GO:0005829">
    <property type="term" value="C:cytosol"/>
    <property type="evidence" value="ECO:0007669"/>
    <property type="project" value="TreeGrafter"/>
</dbReference>
<comment type="pathway">
    <text evidence="7">Glycan biosynthesis; glycogen biosynthesis.</text>
</comment>
<dbReference type="GO" id="GO:0004373">
    <property type="term" value="F:alpha-1,4-glucan glucosyltransferase (UDP-glucose donor) activity"/>
    <property type="evidence" value="ECO:0007669"/>
    <property type="project" value="InterPro"/>
</dbReference>
<keyword evidence="6 7" id="KW-0320">Glycogen biosynthesis</keyword>
<comment type="function">
    <text evidence="2 7">Synthesizes alpha-1,4-glucan chains using ADP-glucose.</text>
</comment>
<proteinExistence type="inferred from homology"/>
<dbReference type="InterPro" id="IPR013534">
    <property type="entry name" value="Starch_synth_cat_dom"/>
</dbReference>
<dbReference type="PANTHER" id="PTHR45825">
    <property type="entry name" value="GRANULE-BOUND STARCH SYNTHASE 1, CHLOROPLASTIC/AMYLOPLASTIC"/>
    <property type="match status" value="1"/>
</dbReference>
<evidence type="ECO:0000313" key="10">
    <source>
        <dbReference type="EMBL" id="MBN1573309.1"/>
    </source>
</evidence>
<dbReference type="GO" id="GO:0009011">
    <property type="term" value="F:alpha-1,4-glucan glucosyltransferase (ADP-glucose donor) activity"/>
    <property type="evidence" value="ECO:0007669"/>
    <property type="project" value="UniProtKB-UniRule"/>
</dbReference>
<dbReference type="InterPro" id="IPR011835">
    <property type="entry name" value="GS/SS"/>
</dbReference>
<evidence type="ECO:0000256" key="2">
    <source>
        <dbReference type="ARBA" id="ARBA00002764"/>
    </source>
</evidence>
<dbReference type="EC" id="2.4.1.21" evidence="7"/>
<keyword evidence="5 7" id="KW-0808">Transferase</keyword>
<dbReference type="SUPFAM" id="SSF53756">
    <property type="entry name" value="UDP-Glycosyltransferase/glycogen phosphorylase"/>
    <property type="match status" value="1"/>
</dbReference>
<reference evidence="10" key="2">
    <citation type="submission" date="2021-01" db="EMBL/GenBank/DDBJ databases">
        <authorList>
            <person name="Hahn C.R."/>
            <person name="Youssef N.H."/>
            <person name="Elshahed M."/>
        </authorList>
    </citation>
    <scope>NUCLEOTIDE SEQUENCE</scope>
    <source>
        <strain evidence="10">Zod_Metabat.24</strain>
    </source>
</reference>
<comment type="caution">
    <text evidence="10">The sequence shown here is derived from an EMBL/GenBank/DDBJ whole genome shotgun (WGS) entry which is preliminary data.</text>
</comment>
<dbReference type="Pfam" id="PF00534">
    <property type="entry name" value="Glycos_transf_1"/>
    <property type="match status" value="1"/>
</dbReference>
<sequence>MKIAIVSPEAVPFAKTGGLADVAGALPAELSEMGHEVRLIIPKYKSVVEKGFELKRVNGELSIPLGERTEKGGVLETAHNGVKVLLIENDWFFLRDELYRDAKTGADYLDNASRFVFFSRSVLEALKLTDFKPDIIHVNDWQTALIPLYLKSLYRDDAYFNKTSSVLTIHNLGYQGLFWHHDMPLVGVGWEHFTPEGIEFYDKINFLKAGIVFADVINTVSERYAEEIQTADDGFGLDGILRKREKDLFGIVNGIDTEEWNPETDKLIAKNYSAKDTSGKAENKKVLLNEFYLPEKMDTPLIGIISRLAEQKGFDILAESMQELMSMELMMVILGTGEKKFHELLTTLGKKYPTKLGVKLAYDNRLAHLIEAGSDMFLMPSRYEPCGLNQMMSMRYGTVPVVRATGGLDDTIIEFNEKDGKGNGVKFADYDAPSLTAAVKRGLSLFGKGNLWGKMVKNGMAADFSWRASAKKYEKLYMRAIKKTSLADSAV</sequence>
<dbReference type="EMBL" id="JAFGIX010000046">
    <property type="protein sequence ID" value="MBN1573309.1"/>
    <property type="molecule type" value="Genomic_DNA"/>
</dbReference>
<dbReference type="HAMAP" id="MF_00484">
    <property type="entry name" value="Glycogen_synth"/>
    <property type="match status" value="1"/>
</dbReference>
<accession>A0A9D8KEM4</accession>
<dbReference type="PANTHER" id="PTHR45825:SF11">
    <property type="entry name" value="ALPHA AMYLASE DOMAIN-CONTAINING PROTEIN"/>
    <property type="match status" value="1"/>
</dbReference>
<dbReference type="Pfam" id="PF08323">
    <property type="entry name" value="Glyco_transf_5"/>
    <property type="match status" value="1"/>
</dbReference>
<dbReference type="GO" id="GO:0005978">
    <property type="term" value="P:glycogen biosynthetic process"/>
    <property type="evidence" value="ECO:0007669"/>
    <property type="project" value="UniProtKB-UniRule"/>
</dbReference>
<name>A0A9D8KEM4_9DELT</name>
<evidence type="ECO:0000256" key="4">
    <source>
        <dbReference type="ARBA" id="ARBA00022676"/>
    </source>
</evidence>
<protein>
    <recommendedName>
        <fullName evidence="7">Glycogen synthase</fullName>
        <ecNumber evidence="7">2.4.1.21</ecNumber>
    </recommendedName>
    <alternativeName>
        <fullName evidence="7">Starch [bacterial glycogen] synthase</fullName>
    </alternativeName>
</protein>
<dbReference type="AlphaFoldDB" id="A0A9D8KEM4"/>
<dbReference type="InterPro" id="IPR001296">
    <property type="entry name" value="Glyco_trans_1"/>
</dbReference>
<evidence type="ECO:0000256" key="3">
    <source>
        <dbReference type="ARBA" id="ARBA00010281"/>
    </source>
</evidence>
<organism evidence="10 11">
    <name type="scientific">Candidatus Zymogenus saltonus</name>
    <dbReference type="NCBI Taxonomy" id="2844893"/>
    <lineage>
        <taxon>Bacteria</taxon>
        <taxon>Deltaproteobacteria</taxon>
        <taxon>Candidatus Zymogenia</taxon>
        <taxon>Candidatus Zymogeniales</taxon>
        <taxon>Candidatus Zymogenaceae</taxon>
        <taxon>Candidatus Zymogenus</taxon>
    </lineage>
</organism>
<feature type="domain" description="Glycosyl transferase family 1" evidence="8">
    <location>
        <begin position="294"/>
        <end position="443"/>
    </location>
</feature>
<evidence type="ECO:0000256" key="5">
    <source>
        <dbReference type="ARBA" id="ARBA00022679"/>
    </source>
</evidence>
<keyword evidence="4 7" id="KW-0328">Glycosyltransferase</keyword>
<dbReference type="NCBIfam" id="TIGR02095">
    <property type="entry name" value="glgA"/>
    <property type="match status" value="1"/>
</dbReference>
<evidence type="ECO:0000256" key="7">
    <source>
        <dbReference type="HAMAP-Rule" id="MF_00484"/>
    </source>
</evidence>
<evidence type="ECO:0000256" key="6">
    <source>
        <dbReference type="ARBA" id="ARBA00023056"/>
    </source>
</evidence>
<feature type="domain" description="Starch synthase catalytic" evidence="9">
    <location>
        <begin position="2"/>
        <end position="243"/>
    </location>
</feature>